<organism evidence="3">
    <name type="scientific">Dissoconium aciculare CBS 342.82</name>
    <dbReference type="NCBI Taxonomy" id="1314786"/>
    <lineage>
        <taxon>Eukaryota</taxon>
        <taxon>Fungi</taxon>
        <taxon>Dikarya</taxon>
        <taxon>Ascomycota</taxon>
        <taxon>Pezizomycotina</taxon>
        <taxon>Dothideomycetes</taxon>
        <taxon>Dothideomycetidae</taxon>
        <taxon>Mycosphaerellales</taxon>
        <taxon>Dissoconiaceae</taxon>
        <taxon>Dissoconium</taxon>
    </lineage>
</organism>
<feature type="domain" description="Tautomerase cis-CaaD-like" evidence="1">
    <location>
        <begin position="1"/>
        <end position="140"/>
    </location>
</feature>
<dbReference type="GeneID" id="54363561"/>
<accession>A0A6J3LWX3</accession>
<dbReference type="RefSeq" id="XP_033456173.1">
    <property type="nucleotide sequence ID" value="XM_033605761.1"/>
</dbReference>
<dbReference type="Pfam" id="PF14832">
    <property type="entry name" value="Tautomerase_3"/>
    <property type="match status" value="1"/>
</dbReference>
<dbReference type="InterPro" id="IPR014347">
    <property type="entry name" value="Tautomerase/MIF_sf"/>
</dbReference>
<protein>
    <recommendedName>
        <fullName evidence="1">Tautomerase cis-CaaD-like domain-containing protein</fullName>
    </recommendedName>
</protein>
<dbReference type="Proteomes" id="UP000504637">
    <property type="component" value="Unplaced"/>
</dbReference>
<evidence type="ECO:0000313" key="2">
    <source>
        <dbReference type="Proteomes" id="UP000504637"/>
    </source>
</evidence>
<dbReference type="OrthoDB" id="2129288at2759"/>
<dbReference type="InterPro" id="IPR028116">
    <property type="entry name" value="Cis-CaaD-like"/>
</dbReference>
<keyword evidence="2" id="KW-1185">Reference proteome</keyword>
<evidence type="ECO:0000313" key="3">
    <source>
        <dbReference type="RefSeq" id="XP_033456173.1"/>
    </source>
</evidence>
<reference evidence="3" key="1">
    <citation type="submission" date="2020-01" db="EMBL/GenBank/DDBJ databases">
        <authorList>
            <consortium name="DOE Joint Genome Institute"/>
            <person name="Haridas S."/>
            <person name="Albert R."/>
            <person name="Binder M."/>
            <person name="Bloem J."/>
            <person name="Labutti K."/>
            <person name="Salamov A."/>
            <person name="Andreopoulos B."/>
            <person name="Baker S.E."/>
            <person name="Barry K."/>
            <person name="Bills G."/>
            <person name="Bluhm B.H."/>
            <person name="Cannon C."/>
            <person name="Castanera R."/>
            <person name="Culley D.E."/>
            <person name="Daum C."/>
            <person name="Ezra D."/>
            <person name="Gonzalez J.B."/>
            <person name="Henrissat B."/>
            <person name="Kuo A."/>
            <person name="Liang C."/>
            <person name="Lipzen A."/>
            <person name="Lutzoni F."/>
            <person name="Magnuson J."/>
            <person name="Mondo S."/>
            <person name="Nolan M."/>
            <person name="Ohm R."/>
            <person name="Pangilinan J."/>
            <person name="Park H.-J."/>
            <person name="Ramirez L."/>
            <person name="Alfaro M."/>
            <person name="Sun H."/>
            <person name="Tritt A."/>
            <person name="Yoshinaga Y."/>
            <person name="Zwiers L.-H."/>
            <person name="Turgeon B.G."/>
            <person name="Goodwin S.B."/>
            <person name="Spatafora J.W."/>
            <person name="Crous P.W."/>
            <person name="Grigoriev I.V."/>
        </authorList>
    </citation>
    <scope>NUCLEOTIDE SEQUENCE</scope>
    <source>
        <strain evidence="3">CBS 342.82</strain>
    </source>
</reference>
<sequence length="149" mass="17289">MPLWIVYHPSTTFQTEEEKGAFSKDVTQIYTSVGLPAFYVVVNFIKLEEGETWVGGEKRTAKPFIRLAIDHIAINLPNEDASYRRVTSKIDQTLKPHIEDKGYDWEYHVSETERRLWKVNGLIPPAHPSEEEKLWVERNRAVEYPGSKT</sequence>
<reference evidence="3" key="3">
    <citation type="submission" date="2025-08" db="UniProtKB">
        <authorList>
            <consortium name="RefSeq"/>
        </authorList>
    </citation>
    <scope>IDENTIFICATION</scope>
    <source>
        <strain evidence="3">CBS 342.82</strain>
    </source>
</reference>
<dbReference type="Gene3D" id="3.30.429.10">
    <property type="entry name" value="Macrophage Migration Inhibitory Factor"/>
    <property type="match status" value="1"/>
</dbReference>
<reference evidence="3" key="2">
    <citation type="submission" date="2020-04" db="EMBL/GenBank/DDBJ databases">
        <authorList>
            <consortium name="NCBI Genome Project"/>
        </authorList>
    </citation>
    <scope>NUCLEOTIDE SEQUENCE</scope>
    <source>
        <strain evidence="3">CBS 342.82</strain>
    </source>
</reference>
<name>A0A6J3LWX3_9PEZI</name>
<evidence type="ECO:0000259" key="1">
    <source>
        <dbReference type="Pfam" id="PF14832"/>
    </source>
</evidence>
<gene>
    <name evidence="3" type="ORF">K489DRAFT_384040</name>
</gene>
<dbReference type="AlphaFoldDB" id="A0A6J3LWX3"/>
<proteinExistence type="predicted"/>